<proteinExistence type="predicted"/>
<organism evidence="2 3">
    <name type="scientific">Uabimicrobium amorphum</name>
    <dbReference type="NCBI Taxonomy" id="2596890"/>
    <lineage>
        <taxon>Bacteria</taxon>
        <taxon>Pseudomonadati</taxon>
        <taxon>Planctomycetota</taxon>
        <taxon>Candidatus Uabimicrobiia</taxon>
        <taxon>Candidatus Uabimicrobiales</taxon>
        <taxon>Candidatus Uabimicrobiaceae</taxon>
        <taxon>Candidatus Uabimicrobium</taxon>
    </lineage>
</organism>
<dbReference type="Proteomes" id="UP000326354">
    <property type="component" value="Chromosome"/>
</dbReference>
<name>A0A5S9F3A2_UABAM</name>
<dbReference type="Gene3D" id="3.40.50.450">
    <property type="match status" value="1"/>
</dbReference>
<dbReference type="KEGG" id="uam:UABAM_01670"/>
<feature type="region of interest" description="Disordered" evidence="1">
    <location>
        <begin position="159"/>
        <end position="183"/>
    </location>
</feature>
<dbReference type="Pfam" id="PF15891">
    <property type="entry name" value="Nuc_deoxyri_tr2"/>
    <property type="match status" value="1"/>
</dbReference>
<reference evidence="2 3" key="1">
    <citation type="submission" date="2019-08" db="EMBL/GenBank/DDBJ databases">
        <title>Complete genome sequence of Candidatus Uab amorphum.</title>
        <authorList>
            <person name="Shiratori T."/>
            <person name="Suzuki S."/>
            <person name="Kakizawa Y."/>
            <person name="Ishida K."/>
        </authorList>
    </citation>
    <scope>NUCLEOTIDE SEQUENCE [LARGE SCALE GENOMIC DNA]</scope>
    <source>
        <strain evidence="2 3">SRT547</strain>
    </source>
</reference>
<evidence type="ECO:0008006" key="4">
    <source>
        <dbReference type="Google" id="ProtNLM"/>
    </source>
</evidence>
<dbReference type="SUPFAM" id="SSF52309">
    <property type="entry name" value="N-(deoxy)ribosyltransferase-like"/>
    <property type="match status" value="1"/>
</dbReference>
<protein>
    <recommendedName>
        <fullName evidence="4">Nucleoside 2-deoxyribosyltransferase</fullName>
    </recommendedName>
</protein>
<dbReference type="OrthoDB" id="275473at2"/>
<dbReference type="EMBL" id="AP019860">
    <property type="protein sequence ID" value="BBM83319.1"/>
    <property type="molecule type" value="Genomic_DNA"/>
</dbReference>
<sequence length="183" mass="20880">MAEVIKAPEKVQWSNKKSIFLAGTIDNGQGIDWQSSVEQALSDLDITIFNPRRDDWDASWEQSIENPQFREQVEWELDHLDSSTLILMYFAPGSKSPVTLLEFGLHAVRDNLILVCEKGYWRRGNVEVVAARYGLPLYETLDHGLEIVREKLLVVNSDDKIAEPEKTDEENETDDNDGETQEA</sequence>
<accession>A0A5S9F3A2</accession>
<evidence type="ECO:0000313" key="3">
    <source>
        <dbReference type="Proteomes" id="UP000326354"/>
    </source>
</evidence>
<evidence type="ECO:0000313" key="2">
    <source>
        <dbReference type="EMBL" id="BBM83319.1"/>
    </source>
</evidence>
<keyword evidence="3" id="KW-1185">Reference proteome</keyword>
<evidence type="ECO:0000256" key="1">
    <source>
        <dbReference type="SAM" id="MobiDB-lite"/>
    </source>
</evidence>
<dbReference type="InterPro" id="IPR039470">
    <property type="entry name" value="Nuc_deoxyri_tr2"/>
</dbReference>
<dbReference type="RefSeq" id="WP_151967524.1">
    <property type="nucleotide sequence ID" value="NZ_AP019860.1"/>
</dbReference>
<feature type="compositionally biased region" description="Acidic residues" evidence="1">
    <location>
        <begin position="166"/>
        <end position="183"/>
    </location>
</feature>
<gene>
    <name evidence="2" type="ORF">UABAM_01670</name>
</gene>
<dbReference type="AlphaFoldDB" id="A0A5S9F3A2"/>